<gene>
    <name evidence="3" type="ORF">DARMORV10_A06P07910.1</name>
</gene>
<sequence>MFSLFPNIHCFLSTFPLFLGPLVTTSETLYFVTCFPDTGTWDFDNISDMALRKKGLCAVKSSSNTNRKVVGDGGLGLGLDCDKYKKGFGRKRVLIPIGKNRELESLPQDILIRIICGVEHGDLKQLFNVSKTIREATLIAKKSHFEYITPRKTLFFRNKVDHLGNETEVPLKKKTRLSRISCEKKASKISVALFK</sequence>
<feature type="domain" description="F-box" evidence="2">
    <location>
        <begin position="100"/>
        <end position="148"/>
    </location>
</feature>
<dbReference type="PANTHER" id="PTHR34049:SF11">
    <property type="entry name" value="F-BOX DOMAIN-CONTAINING PROTEIN"/>
    <property type="match status" value="1"/>
</dbReference>
<evidence type="ECO:0000313" key="3">
    <source>
        <dbReference type="EMBL" id="CAF2082544.1"/>
    </source>
</evidence>
<reference evidence="3" key="1">
    <citation type="submission" date="2021-01" db="EMBL/GenBank/DDBJ databases">
        <authorList>
            <consortium name="Genoscope - CEA"/>
            <person name="William W."/>
        </authorList>
    </citation>
    <scope>NUCLEOTIDE SEQUENCE</scope>
</reference>
<evidence type="ECO:0000256" key="1">
    <source>
        <dbReference type="SAM" id="SignalP"/>
    </source>
</evidence>
<dbReference type="Proteomes" id="UP001295469">
    <property type="component" value="Chromosome A06"/>
</dbReference>
<name>A0A816SA55_BRANA</name>
<proteinExistence type="predicted"/>
<dbReference type="KEGG" id="bna:106380866"/>
<accession>A0A816SA55</accession>
<dbReference type="AlphaFoldDB" id="A0A816SA55"/>
<protein>
    <submittedName>
        <fullName evidence="3">(rape) hypothetical protein</fullName>
    </submittedName>
</protein>
<dbReference type="EMBL" id="HG994360">
    <property type="protein sequence ID" value="CAF2082544.1"/>
    <property type="molecule type" value="Genomic_DNA"/>
</dbReference>
<dbReference type="PROSITE" id="PS50181">
    <property type="entry name" value="FBOX"/>
    <property type="match status" value="1"/>
</dbReference>
<organism evidence="3">
    <name type="scientific">Brassica napus</name>
    <name type="common">Rape</name>
    <dbReference type="NCBI Taxonomy" id="3708"/>
    <lineage>
        <taxon>Eukaryota</taxon>
        <taxon>Viridiplantae</taxon>
        <taxon>Streptophyta</taxon>
        <taxon>Embryophyta</taxon>
        <taxon>Tracheophyta</taxon>
        <taxon>Spermatophyta</taxon>
        <taxon>Magnoliopsida</taxon>
        <taxon>eudicotyledons</taxon>
        <taxon>Gunneridae</taxon>
        <taxon>Pentapetalae</taxon>
        <taxon>rosids</taxon>
        <taxon>malvids</taxon>
        <taxon>Brassicales</taxon>
        <taxon>Brassicaceae</taxon>
        <taxon>Brassiceae</taxon>
        <taxon>Brassica</taxon>
    </lineage>
</organism>
<dbReference type="InterPro" id="IPR001810">
    <property type="entry name" value="F-box_dom"/>
</dbReference>
<feature type="chain" id="PRO_5032656175" evidence="1">
    <location>
        <begin position="26"/>
        <end position="195"/>
    </location>
</feature>
<keyword evidence="1" id="KW-0732">Signal</keyword>
<dbReference type="PANTHER" id="PTHR34049">
    <property type="entry name" value="F-BOX PROTEIN SKIP27"/>
    <property type="match status" value="1"/>
</dbReference>
<dbReference type="InterPro" id="IPR045286">
    <property type="entry name" value="FBS1-like"/>
</dbReference>
<dbReference type="OrthoDB" id="786450at2759"/>
<feature type="signal peptide" evidence="1">
    <location>
        <begin position="1"/>
        <end position="25"/>
    </location>
</feature>
<evidence type="ECO:0000259" key="2">
    <source>
        <dbReference type="PROSITE" id="PS50181"/>
    </source>
</evidence>